<accession>A0AAV5JD71</accession>
<dbReference type="EMBL" id="BPVZ01000029">
    <property type="protein sequence ID" value="GKV08846.1"/>
    <property type="molecule type" value="Genomic_DNA"/>
</dbReference>
<comment type="caution">
    <text evidence="1">The sequence shown here is derived from an EMBL/GenBank/DDBJ whole genome shotgun (WGS) entry which is preliminary data.</text>
</comment>
<evidence type="ECO:0000313" key="1">
    <source>
        <dbReference type="EMBL" id="GKV08846.1"/>
    </source>
</evidence>
<dbReference type="AlphaFoldDB" id="A0AAV5JD71"/>
<evidence type="ECO:0000313" key="2">
    <source>
        <dbReference type="Proteomes" id="UP001054252"/>
    </source>
</evidence>
<proteinExistence type="predicted"/>
<organism evidence="1 2">
    <name type="scientific">Rubroshorea leprosula</name>
    <dbReference type="NCBI Taxonomy" id="152421"/>
    <lineage>
        <taxon>Eukaryota</taxon>
        <taxon>Viridiplantae</taxon>
        <taxon>Streptophyta</taxon>
        <taxon>Embryophyta</taxon>
        <taxon>Tracheophyta</taxon>
        <taxon>Spermatophyta</taxon>
        <taxon>Magnoliopsida</taxon>
        <taxon>eudicotyledons</taxon>
        <taxon>Gunneridae</taxon>
        <taxon>Pentapetalae</taxon>
        <taxon>rosids</taxon>
        <taxon>malvids</taxon>
        <taxon>Malvales</taxon>
        <taxon>Dipterocarpaceae</taxon>
        <taxon>Rubroshorea</taxon>
    </lineage>
</organism>
<sequence length="49" mass="5629">MIDQEGEELKNCLSVYAYSGQVICPIADKLPSPQITLFPYVRIHMQMEK</sequence>
<name>A0AAV5JD71_9ROSI</name>
<gene>
    <name evidence="1" type="ORF">SLEP1_g20419</name>
</gene>
<dbReference type="Proteomes" id="UP001054252">
    <property type="component" value="Unassembled WGS sequence"/>
</dbReference>
<keyword evidence="2" id="KW-1185">Reference proteome</keyword>
<protein>
    <submittedName>
        <fullName evidence="1">Uncharacterized protein</fullName>
    </submittedName>
</protein>
<reference evidence="1 2" key="1">
    <citation type="journal article" date="2021" name="Commun. Biol.">
        <title>The genome of Shorea leprosula (Dipterocarpaceae) highlights the ecological relevance of drought in aseasonal tropical rainforests.</title>
        <authorList>
            <person name="Ng K.K.S."/>
            <person name="Kobayashi M.J."/>
            <person name="Fawcett J.A."/>
            <person name="Hatakeyama M."/>
            <person name="Paape T."/>
            <person name="Ng C.H."/>
            <person name="Ang C.C."/>
            <person name="Tnah L.H."/>
            <person name="Lee C.T."/>
            <person name="Nishiyama T."/>
            <person name="Sese J."/>
            <person name="O'Brien M.J."/>
            <person name="Copetti D."/>
            <person name="Mohd Noor M.I."/>
            <person name="Ong R.C."/>
            <person name="Putra M."/>
            <person name="Sireger I.Z."/>
            <person name="Indrioko S."/>
            <person name="Kosugi Y."/>
            <person name="Izuno A."/>
            <person name="Isagi Y."/>
            <person name="Lee S.L."/>
            <person name="Shimizu K.K."/>
        </authorList>
    </citation>
    <scope>NUCLEOTIDE SEQUENCE [LARGE SCALE GENOMIC DNA]</scope>
    <source>
        <strain evidence="1">214</strain>
    </source>
</reference>